<proteinExistence type="inferred from homology"/>
<gene>
    <name evidence="4" type="ORF">ACFFIT_01250</name>
</gene>
<dbReference type="InterPro" id="IPR018392">
    <property type="entry name" value="LysM"/>
</dbReference>
<dbReference type="InterPro" id="IPR051715">
    <property type="entry name" value="Intimin-Invasin_domain"/>
</dbReference>
<feature type="chain" id="PRO_5046790711" evidence="2">
    <location>
        <begin position="29"/>
        <end position="895"/>
    </location>
</feature>
<comment type="caution">
    <text evidence="4">The sequence shown here is derived from an EMBL/GenBank/DDBJ whole genome shotgun (WGS) entry which is preliminary data.</text>
</comment>
<evidence type="ECO:0000313" key="5">
    <source>
        <dbReference type="Proteomes" id="UP001589758"/>
    </source>
</evidence>
<feature type="signal peptide" evidence="2">
    <location>
        <begin position="1"/>
        <end position="28"/>
    </location>
</feature>
<dbReference type="Gene3D" id="2.40.160.160">
    <property type="entry name" value="Inverse autotransporter, beta-domain"/>
    <property type="match status" value="1"/>
</dbReference>
<keyword evidence="5" id="KW-1185">Reference proteome</keyword>
<dbReference type="RefSeq" id="WP_385875636.1">
    <property type="nucleotide sequence ID" value="NZ_JBHLXE010000013.1"/>
</dbReference>
<evidence type="ECO:0000256" key="1">
    <source>
        <dbReference type="ARBA" id="ARBA00010116"/>
    </source>
</evidence>
<dbReference type="PANTHER" id="PTHR39576:SF2">
    <property type="entry name" value="ATTACHING AND EFFACING PROTEIN HOMOLOG-RELATED"/>
    <property type="match status" value="1"/>
</dbReference>
<dbReference type="PANTHER" id="PTHR39576">
    <property type="entry name" value="ATTACHING AND EFFACING PROTEIN HOMOLOG-RELATED-RELATED"/>
    <property type="match status" value="1"/>
</dbReference>
<name>A0ABV6C818_9GAMM</name>
<dbReference type="Proteomes" id="UP001589758">
    <property type="component" value="Unassembled WGS sequence"/>
</dbReference>
<evidence type="ECO:0000256" key="2">
    <source>
        <dbReference type="SAM" id="SignalP"/>
    </source>
</evidence>
<sequence length="895" mass="101232">MAKIFLKKNRINKLLFILFITTTHIAYANLTNASEQINTSDQQHVINEQMSVYQLALAEEIDVNELIKLNPKLNTNSLLYEGDVVVLPSIAKSIIEMKRSTGQTDETSTILPELMASSNTPPESHNELLEFVPGSHLISGETEENLANVAKFSAEEDWRNYTGKKLTEKIKQQSINKLTSEVNQELTQNAQAFLGKFGKAEISLSIDEKGKLNKPELRLLSPLIDENEHLLFSQIGVHDQDSGKDARTIGNFGLGYRYETPDYITGVNTFIDHDFTGVNTRLGLGAEYWTDSLKFAANTYMPLSNWKESSIMKNHEALIFDERPAKGFDLRAKSYLPDYPQLGGSLMYEQYFGDEVALFGIDKRQKDPYGLSLGVDYMPVPLVKSTVTHKVGKAGQKETKVDLGLQVQLGTPIEEQLNPDNVRLARSLKGSRYDMVDRNYDIVFEYKKEDFSVAISGPDSAVAGSEVMIDSNISSRAAISNYEWLITKRDGQRLPELQKKLNESNSSRLYFYIGNEDVFVRLKVTTDRGHQAISKAHLVKSKMNESQSILEGRFNAEAVKFSDYDFNIPHQIEIINKISDSHKIEMLFTAINDKGEPVDISELNSVELLWKHVGDIEFQSIDKIQDEVKFYTIRDINTPSQLKIYVIADKQFIGDLGGTKSLDFAIISTLGKAVNAQQLLTFTYSDNPLMRIGVDPQNILIELKEYQTEKVISQSGLINGAAFENALENILPNKQYEVKIFSRKDPLNQPDMMREITPLYYDSIVWLYWDPVTQSEVSAIKNKAIVHLDDENRYYRALEGCRGASVFHTQSNNYFFNEIAFNELLALDNQKTERKTKIINEQGLRLAVQFDLTAFNLNGSKKLLCEPPTEAIAPLEYSGYGEDGNKKALLWNEVQ</sequence>
<organism evidence="4 5">
    <name type="scientific">Thorsellia kenyensis</name>
    <dbReference type="NCBI Taxonomy" id="1549888"/>
    <lineage>
        <taxon>Bacteria</taxon>
        <taxon>Pseudomonadati</taxon>
        <taxon>Pseudomonadota</taxon>
        <taxon>Gammaproteobacteria</taxon>
        <taxon>Enterobacterales</taxon>
        <taxon>Thorselliaceae</taxon>
        <taxon>Thorsellia</taxon>
    </lineage>
</organism>
<protein>
    <submittedName>
        <fullName evidence="4">Inverse autotransporter beta domain-containing protein</fullName>
    </submittedName>
</protein>
<reference evidence="4 5" key="1">
    <citation type="submission" date="2024-09" db="EMBL/GenBank/DDBJ databases">
        <authorList>
            <person name="Sun Q."/>
            <person name="Mori K."/>
        </authorList>
    </citation>
    <scope>NUCLEOTIDE SEQUENCE [LARGE SCALE GENOMIC DNA]</scope>
    <source>
        <strain evidence="4 5">CCM 8545</strain>
    </source>
</reference>
<dbReference type="InterPro" id="IPR038177">
    <property type="entry name" value="IAT_beta_sf"/>
</dbReference>
<dbReference type="PROSITE" id="PS51782">
    <property type="entry name" value="LYSM"/>
    <property type="match status" value="1"/>
</dbReference>
<dbReference type="EMBL" id="JBHLXE010000013">
    <property type="protein sequence ID" value="MFC0178737.1"/>
    <property type="molecule type" value="Genomic_DNA"/>
</dbReference>
<evidence type="ECO:0000259" key="3">
    <source>
        <dbReference type="PROSITE" id="PS51782"/>
    </source>
</evidence>
<dbReference type="Pfam" id="PF11924">
    <property type="entry name" value="IAT_beta"/>
    <property type="match status" value="1"/>
</dbReference>
<comment type="similarity">
    <text evidence="1">Belongs to the intimin/invasin family.</text>
</comment>
<evidence type="ECO:0000313" key="4">
    <source>
        <dbReference type="EMBL" id="MFC0178737.1"/>
    </source>
</evidence>
<accession>A0ABV6C818</accession>
<feature type="domain" description="LysM" evidence="3">
    <location>
        <begin position="42"/>
        <end position="87"/>
    </location>
</feature>
<dbReference type="InterPro" id="IPR024519">
    <property type="entry name" value="IAT_beta"/>
</dbReference>
<keyword evidence="2" id="KW-0732">Signal</keyword>